<evidence type="ECO:0000256" key="7">
    <source>
        <dbReference type="ARBA" id="ARBA00023136"/>
    </source>
</evidence>
<dbReference type="InterPro" id="IPR007272">
    <property type="entry name" value="Sulf_transp_TsuA/YedE"/>
</dbReference>
<dbReference type="EMBL" id="AMRG01000006">
    <property type="protein sequence ID" value="EKE84241.1"/>
    <property type="molecule type" value="Genomic_DNA"/>
</dbReference>
<dbReference type="STRING" id="740709.A10D4_06096"/>
<keyword evidence="2" id="KW-0813">Transport</keyword>
<keyword evidence="4" id="KW-0997">Cell inner membrane</keyword>
<dbReference type="RefSeq" id="WP_008488380.1">
    <property type="nucleotide sequence ID" value="NZ_AMRG01000006.1"/>
</dbReference>
<dbReference type="PANTHER" id="PTHR30574:SF1">
    <property type="entry name" value="SULPHUR TRANSPORT DOMAIN-CONTAINING PROTEIN"/>
    <property type="match status" value="1"/>
</dbReference>
<keyword evidence="7 9" id="KW-0472">Membrane</keyword>
<feature type="transmembrane region" description="Helical" evidence="9">
    <location>
        <begin position="6"/>
        <end position="29"/>
    </location>
</feature>
<evidence type="ECO:0000256" key="8">
    <source>
        <dbReference type="ARBA" id="ARBA00035655"/>
    </source>
</evidence>
<dbReference type="PANTHER" id="PTHR30574">
    <property type="entry name" value="INNER MEMBRANE PROTEIN YEDE"/>
    <property type="match status" value="1"/>
</dbReference>
<protein>
    <submittedName>
        <fullName evidence="10">Uncharacterized protein</fullName>
    </submittedName>
</protein>
<organism evidence="10 11">
    <name type="scientific">Idiomarina xiamenensis 10-D-4</name>
    <dbReference type="NCBI Taxonomy" id="740709"/>
    <lineage>
        <taxon>Bacteria</taxon>
        <taxon>Pseudomonadati</taxon>
        <taxon>Pseudomonadota</taxon>
        <taxon>Gammaproteobacteria</taxon>
        <taxon>Alteromonadales</taxon>
        <taxon>Idiomarinaceae</taxon>
        <taxon>Idiomarina</taxon>
    </lineage>
</organism>
<evidence type="ECO:0000313" key="10">
    <source>
        <dbReference type="EMBL" id="EKE84241.1"/>
    </source>
</evidence>
<proteinExistence type="inferred from homology"/>
<dbReference type="Pfam" id="PF04143">
    <property type="entry name" value="Sulf_transp"/>
    <property type="match status" value="1"/>
</dbReference>
<dbReference type="PATRIC" id="fig|740709.3.peg.1246"/>
<evidence type="ECO:0000256" key="6">
    <source>
        <dbReference type="ARBA" id="ARBA00022989"/>
    </source>
</evidence>
<feature type="transmembrane region" description="Helical" evidence="9">
    <location>
        <begin position="120"/>
        <end position="140"/>
    </location>
</feature>
<evidence type="ECO:0000256" key="5">
    <source>
        <dbReference type="ARBA" id="ARBA00022692"/>
    </source>
</evidence>
<comment type="similarity">
    <text evidence="8">Belongs to the TsuA/YedE (TC 9.B.102) family.</text>
</comment>
<reference evidence="10 11" key="1">
    <citation type="journal article" date="2012" name="J. Bacteriol.">
        <title>Genome Sequence of Idiomarina xiamenensis Type Strain 10-D-4.</title>
        <authorList>
            <person name="Lai Q."/>
            <person name="Wang L."/>
            <person name="Wang W."/>
            <person name="Shao Z."/>
        </authorList>
    </citation>
    <scope>NUCLEOTIDE SEQUENCE [LARGE SCALE GENOMIC DNA]</scope>
    <source>
        <strain evidence="10 11">10-D-4</strain>
    </source>
</reference>
<comment type="caution">
    <text evidence="10">The sequence shown here is derived from an EMBL/GenBank/DDBJ whole genome shotgun (WGS) entry which is preliminary data.</text>
</comment>
<keyword evidence="3" id="KW-1003">Cell membrane</keyword>
<dbReference type="AlphaFoldDB" id="K2JLA6"/>
<feature type="transmembrane region" description="Helical" evidence="9">
    <location>
        <begin position="50"/>
        <end position="70"/>
    </location>
</feature>
<dbReference type="eggNOG" id="COG2391">
    <property type="taxonomic scope" value="Bacteria"/>
</dbReference>
<name>K2JLA6_9GAMM</name>
<keyword evidence="6 9" id="KW-1133">Transmembrane helix</keyword>
<evidence type="ECO:0000256" key="9">
    <source>
        <dbReference type="SAM" id="Phobius"/>
    </source>
</evidence>
<comment type="subcellular location">
    <subcellularLocation>
        <location evidence="1">Cell inner membrane</location>
        <topology evidence="1">Multi-pass membrane protein</topology>
    </subcellularLocation>
</comment>
<dbReference type="GO" id="GO:0005886">
    <property type="term" value="C:plasma membrane"/>
    <property type="evidence" value="ECO:0007669"/>
    <property type="project" value="UniProtKB-SubCell"/>
</dbReference>
<keyword evidence="5 9" id="KW-0812">Transmembrane</keyword>
<accession>K2JLA6</accession>
<dbReference type="Proteomes" id="UP000014115">
    <property type="component" value="Unassembled WGS sequence"/>
</dbReference>
<sequence length="143" mass="15206">MVTEFTPLSGVIGGVLIGLGALLLWWLLGRVAGISGITAGFLFESGGRRWRAGFLLGLLTTPMLYLAWVHDALNVSWHAPEVSWWVALAGLLVGLGTRWGSGCTSGHGVCGMSRWSPRSILATVIFMLAGIVVASFFNGVQYA</sequence>
<keyword evidence="11" id="KW-1185">Reference proteome</keyword>
<gene>
    <name evidence="10" type="ORF">A10D4_06096</name>
</gene>
<evidence type="ECO:0000256" key="4">
    <source>
        <dbReference type="ARBA" id="ARBA00022519"/>
    </source>
</evidence>
<evidence type="ECO:0000256" key="2">
    <source>
        <dbReference type="ARBA" id="ARBA00022448"/>
    </source>
</evidence>
<evidence type="ECO:0000256" key="1">
    <source>
        <dbReference type="ARBA" id="ARBA00004429"/>
    </source>
</evidence>
<evidence type="ECO:0000256" key="3">
    <source>
        <dbReference type="ARBA" id="ARBA00022475"/>
    </source>
</evidence>
<feature type="transmembrane region" description="Helical" evidence="9">
    <location>
        <begin position="82"/>
        <end position="99"/>
    </location>
</feature>
<evidence type="ECO:0000313" key="11">
    <source>
        <dbReference type="Proteomes" id="UP000014115"/>
    </source>
</evidence>